<evidence type="ECO:0000256" key="1">
    <source>
        <dbReference type="ARBA" id="ARBA00022679"/>
    </source>
</evidence>
<reference evidence="7 8" key="1">
    <citation type="submission" date="2018-12" db="EMBL/GenBank/DDBJ databases">
        <title>Complete Genome Sequence of the Corallopyronin A producing Myxobacterium Corallococcus coralloides B035.</title>
        <authorList>
            <person name="Bouhired S.M."/>
            <person name="Rupp O."/>
            <person name="Blom J."/>
            <person name="Schaeberle T.F."/>
            <person name="Kehraus S."/>
            <person name="Schiefer A."/>
            <person name="Pfarr K."/>
            <person name="Goesmann A."/>
            <person name="Hoerauf A."/>
            <person name="Koenig G.M."/>
        </authorList>
    </citation>
    <scope>NUCLEOTIDE SEQUENCE [LARGE SCALE GENOMIC DNA]</scope>
    <source>
        <strain evidence="7 8">B035</strain>
    </source>
</reference>
<dbReference type="PROSITE" id="PS00109">
    <property type="entry name" value="PROTEIN_KINASE_TYR"/>
    <property type="match status" value="1"/>
</dbReference>
<accession>A0A410S0F4</accession>
<dbReference type="CDD" id="cd14014">
    <property type="entry name" value="STKc_PknB_like"/>
    <property type="match status" value="1"/>
</dbReference>
<dbReference type="InterPro" id="IPR008266">
    <property type="entry name" value="Tyr_kinase_AS"/>
</dbReference>
<feature type="region of interest" description="Disordered" evidence="5">
    <location>
        <begin position="374"/>
        <end position="446"/>
    </location>
</feature>
<name>A0A410S0F4_CORCK</name>
<protein>
    <submittedName>
        <fullName evidence="7">Serine/threonine protein kinase</fullName>
    </submittedName>
</protein>
<dbReference type="AlphaFoldDB" id="A0A410S0F4"/>
<sequence>MEWGGRYRLTRQLARGGMGEVWEATATGEGGFARRVAIKRLSAEHEQSASLARMFLDEARIASRLHHANILSILDYGVVEGVPYQVLEYVDGVDAERLRQRGVEAGEDFPPELALHVCAEVAHALQYAHEAKDGAGQPLEIVHRDVSPSNILVSWTGDVKLADFGIALARDRQERTLAGHTKGKPAYMPPEQVTRGELDGRSDLFALGCVLHALLTGHSPLAGEDRMADLLAGKELEPSDALPADVRDLIARAVRRARHQRFQSAAEFAEAASKLLAARSGRAGRALLSDWMARVRAKEEARARPASGWAGAFLEVEQLLGGVVAPEPGTSTGAGVAPPPRSEPRPPRRWGPWLVVLALGGLAAVVRPWRSGQGAAPALPAARPVSAPVPAPPTLAQDEAAPAGRLPPAPAPAPRTDAAPRAQEPPPKRPARALAPPAHRGSGTLTVGGEGALRAVVIIDGERRGHAPLLIELPLGEHVLELKTPDGHLLGPERLQLTEFHTPASPLRWVVPLAQGASGAR</sequence>
<dbReference type="Gene3D" id="3.30.200.20">
    <property type="entry name" value="Phosphorylase Kinase, domain 1"/>
    <property type="match status" value="1"/>
</dbReference>
<dbReference type="EMBL" id="CP034669">
    <property type="protein sequence ID" value="QAT87610.1"/>
    <property type="molecule type" value="Genomic_DNA"/>
</dbReference>
<gene>
    <name evidence="7" type="primary">masK19_2</name>
    <name evidence="7" type="ORF">EJ065_6081</name>
</gene>
<dbReference type="InterPro" id="IPR011009">
    <property type="entry name" value="Kinase-like_dom_sf"/>
</dbReference>
<evidence type="ECO:0000313" key="7">
    <source>
        <dbReference type="EMBL" id="QAT87610.1"/>
    </source>
</evidence>
<keyword evidence="7" id="KW-0723">Serine/threonine-protein kinase</keyword>
<feature type="domain" description="Protein kinase" evidence="6">
    <location>
        <begin position="7"/>
        <end position="276"/>
    </location>
</feature>
<keyword evidence="3 7" id="KW-0418">Kinase</keyword>
<proteinExistence type="predicted"/>
<dbReference type="GO" id="GO:0004674">
    <property type="term" value="F:protein serine/threonine kinase activity"/>
    <property type="evidence" value="ECO:0007669"/>
    <property type="project" value="UniProtKB-KW"/>
</dbReference>
<evidence type="ECO:0000256" key="3">
    <source>
        <dbReference type="ARBA" id="ARBA00022777"/>
    </source>
</evidence>
<evidence type="ECO:0000256" key="4">
    <source>
        <dbReference type="ARBA" id="ARBA00022840"/>
    </source>
</evidence>
<dbReference type="SUPFAM" id="SSF56112">
    <property type="entry name" value="Protein kinase-like (PK-like)"/>
    <property type="match status" value="1"/>
</dbReference>
<dbReference type="Pfam" id="PF00069">
    <property type="entry name" value="Pkinase"/>
    <property type="match status" value="1"/>
</dbReference>
<feature type="region of interest" description="Disordered" evidence="5">
    <location>
        <begin position="324"/>
        <end position="348"/>
    </location>
</feature>
<dbReference type="Proteomes" id="UP000288758">
    <property type="component" value="Chromosome"/>
</dbReference>
<dbReference type="RefSeq" id="WP_128798927.1">
    <property type="nucleotide sequence ID" value="NZ_CP034669.1"/>
</dbReference>
<dbReference type="PANTHER" id="PTHR43289">
    <property type="entry name" value="MITOGEN-ACTIVATED PROTEIN KINASE KINASE KINASE 20-RELATED"/>
    <property type="match status" value="1"/>
</dbReference>
<dbReference type="GO" id="GO:0005524">
    <property type="term" value="F:ATP binding"/>
    <property type="evidence" value="ECO:0007669"/>
    <property type="project" value="UniProtKB-KW"/>
</dbReference>
<keyword evidence="1" id="KW-0808">Transferase</keyword>
<keyword evidence="4" id="KW-0067">ATP-binding</keyword>
<dbReference type="PANTHER" id="PTHR43289:SF6">
    <property type="entry name" value="SERINE_THREONINE-PROTEIN KINASE NEKL-3"/>
    <property type="match status" value="1"/>
</dbReference>
<keyword evidence="2" id="KW-0547">Nucleotide-binding</keyword>
<evidence type="ECO:0000259" key="6">
    <source>
        <dbReference type="PROSITE" id="PS50011"/>
    </source>
</evidence>
<feature type="compositionally biased region" description="Low complexity" evidence="5">
    <location>
        <begin position="375"/>
        <end position="386"/>
    </location>
</feature>
<organism evidence="7 8">
    <name type="scientific">Corallococcus coralloides</name>
    <name type="common">Myxococcus coralloides</name>
    <dbReference type="NCBI Taxonomy" id="184914"/>
    <lineage>
        <taxon>Bacteria</taxon>
        <taxon>Pseudomonadati</taxon>
        <taxon>Myxococcota</taxon>
        <taxon>Myxococcia</taxon>
        <taxon>Myxococcales</taxon>
        <taxon>Cystobacterineae</taxon>
        <taxon>Myxococcaceae</taxon>
        <taxon>Corallococcus</taxon>
    </lineage>
</organism>
<dbReference type="InterPro" id="IPR000719">
    <property type="entry name" value="Prot_kinase_dom"/>
</dbReference>
<evidence type="ECO:0000313" key="8">
    <source>
        <dbReference type="Proteomes" id="UP000288758"/>
    </source>
</evidence>
<evidence type="ECO:0000256" key="2">
    <source>
        <dbReference type="ARBA" id="ARBA00022741"/>
    </source>
</evidence>
<evidence type="ECO:0000256" key="5">
    <source>
        <dbReference type="SAM" id="MobiDB-lite"/>
    </source>
</evidence>
<dbReference type="PROSITE" id="PS50011">
    <property type="entry name" value="PROTEIN_KINASE_DOM"/>
    <property type="match status" value="1"/>
</dbReference>
<dbReference type="Gene3D" id="1.10.510.10">
    <property type="entry name" value="Transferase(Phosphotransferase) domain 1"/>
    <property type="match status" value="1"/>
</dbReference>